<dbReference type="GO" id="GO:0005524">
    <property type="term" value="F:ATP binding"/>
    <property type="evidence" value="ECO:0007669"/>
    <property type="project" value="UniProtKB-KW"/>
</dbReference>
<dbReference type="InterPro" id="IPR027417">
    <property type="entry name" value="P-loop_NTPase"/>
</dbReference>
<dbReference type="FunFam" id="3.40.50.300:FF:000425">
    <property type="entry name" value="Probable ABC transporter, ATP-binding subunit"/>
    <property type="match status" value="1"/>
</dbReference>
<name>A0A0B5EH08_STRA4</name>
<evidence type="ECO:0000259" key="8">
    <source>
        <dbReference type="PROSITE" id="PS51371"/>
    </source>
</evidence>
<evidence type="ECO:0000256" key="2">
    <source>
        <dbReference type="ARBA" id="ARBA00022448"/>
    </source>
</evidence>
<dbReference type="InterPro" id="IPR000644">
    <property type="entry name" value="CBS_dom"/>
</dbReference>
<feature type="domain" description="ABC transporter" evidence="7">
    <location>
        <begin position="20"/>
        <end position="256"/>
    </location>
</feature>
<dbReference type="InterPro" id="IPR003593">
    <property type="entry name" value="AAA+_ATPase"/>
</dbReference>
<dbReference type="AlphaFoldDB" id="A0A0B5EH08"/>
<dbReference type="PROSITE" id="PS51371">
    <property type="entry name" value="CBS"/>
    <property type="match status" value="1"/>
</dbReference>
<dbReference type="Gene3D" id="3.10.580.10">
    <property type="entry name" value="CBS-domain"/>
    <property type="match status" value="1"/>
</dbReference>
<keyword evidence="2" id="KW-0813">Transport</keyword>
<dbReference type="SMART" id="SM00382">
    <property type="entry name" value="AAA"/>
    <property type="match status" value="1"/>
</dbReference>
<sequence length="406" mass="43717">MPEMTQSDTPQQTPGERTMIRLDKLTKRYPGQPGAAVEELTLDIPAGSIVVFVGPSGCGKTTTMKLINRLIEPTSGRIHLDGQDVTRIPVHQLRRRIGYAIQQGGLFPHRTVADNIATVPKMLGWDKARITARVDELLEMVGLDPQTYRGRRPGQLSGGQQQRVGVARALAGDPQVMLMDEPFGAIDPLNREALQNEFLRIQARLHKTIVFVTHDIDEAVKMGDRIALFGDGGRVLQYDTPERLLADPADRAVAEFIGAGAAVRRLSLARIGSLAVPEPPVVERAADAQARAAVLARAAESGDDYVLVVDEDRRPEAWLATAGARRPGDRGGEGPAAGEEVPLLTPMGPGHTLFDALDHMLSSNASAVAVVDGDGRYRGVLGMDAVRTLINSQALHTADGSKLQEV</sequence>
<dbReference type="GO" id="GO:0016887">
    <property type="term" value="F:ATP hydrolysis activity"/>
    <property type="evidence" value="ECO:0007669"/>
    <property type="project" value="InterPro"/>
</dbReference>
<keyword evidence="6" id="KW-0129">CBS domain</keyword>
<dbReference type="Gene3D" id="3.40.50.300">
    <property type="entry name" value="P-loop containing nucleotide triphosphate hydrolases"/>
    <property type="match status" value="1"/>
</dbReference>
<evidence type="ECO:0000256" key="5">
    <source>
        <dbReference type="ARBA" id="ARBA00066388"/>
    </source>
</evidence>
<evidence type="ECO:0000256" key="3">
    <source>
        <dbReference type="ARBA" id="ARBA00022741"/>
    </source>
</evidence>
<comment type="similarity">
    <text evidence="1">Belongs to the ABC transporter superfamily.</text>
</comment>
<dbReference type="Pfam" id="PF00571">
    <property type="entry name" value="CBS"/>
    <property type="match status" value="1"/>
</dbReference>
<keyword evidence="4 9" id="KW-0067">ATP-binding</keyword>
<gene>
    <name evidence="9" type="ORF">SLNWT_1052</name>
</gene>
<dbReference type="SUPFAM" id="SSF54631">
    <property type="entry name" value="CBS-domain pair"/>
    <property type="match status" value="1"/>
</dbReference>
<dbReference type="Pfam" id="PF00005">
    <property type="entry name" value="ABC_tran"/>
    <property type="match status" value="1"/>
</dbReference>
<reference evidence="9 10" key="1">
    <citation type="submission" date="2015-01" db="EMBL/GenBank/DDBJ databases">
        <title>Enhanced salinomycin production by adjusting the supply of polyketide extender units in Streptomyce albus DSM 41398.</title>
        <authorList>
            <person name="Lu C."/>
        </authorList>
    </citation>
    <scope>NUCLEOTIDE SEQUENCE [LARGE SCALE GENOMIC DNA]</scope>
    <source>
        <strain evidence="10">ATCC 21838 / DSM 41398 / FERM P-419 / JCM 4703 / NBRC 107858</strain>
    </source>
</reference>
<proteinExistence type="inferred from homology"/>
<dbReference type="KEGG" id="sals:SLNWT_1052"/>
<feature type="domain" description="CBS" evidence="8">
    <location>
        <begin position="337"/>
        <end position="398"/>
    </location>
</feature>
<evidence type="ECO:0000256" key="6">
    <source>
        <dbReference type="PROSITE-ProRule" id="PRU00703"/>
    </source>
</evidence>
<dbReference type="PANTHER" id="PTHR43117">
    <property type="entry name" value="OSMOPROTECTANT IMPORT ATP-BINDING PROTEIN OSMV"/>
    <property type="match status" value="1"/>
</dbReference>
<keyword evidence="10" id="KW-1185">Reference proteome</keyword>
<dbReference type="SUPFAM" id="SSF52540">
    <property type="entry name" value="P-loop containing nucleoside triphosphate hydrolases"/>
    <property type="match status" value="1"/>
</dbReference>
<dbReference type="InterPro" id="IPR046342">
    <property type="entry name" value="CBS_dom_sf"/>
</dbReference>
<accession>A0A0B5EH08</accession>
<organism evidence="9 10">
    <name type="scientific">Streptomyces albus (strain ATCC 21838 / DSM 41398 / FERM P-419 / JCM 4703 / NBRC 107858)</name>
    <dbReference type="NCBI Taxonomy" id="1081613"/>
    <lineage>
        <taxon>Bacteria</taxon>
        <taxon>Bacillati</taxon>
        <taxon>Actinomycetota</taxon>
        <taxon>Actinomycetes</taxon>
        <taxon>Kitasatosporales</taxon>
        <taxon>Streptomycetaceae</taxon>
        <taxon>Streptomyces</taxon>
    </lineage>
</organism>
<protein>
    <recommendedName>
        <fullName evidence="5">ABC-type quaternary amine transporter</fullName>
        <ecNumber evidence="5">7.6.2.9</ecNumber>
    </recommendedName>
</protein>
<keyword evidence="3" id="KW-0547">Nucleotide-binding</keyword>
<dbReference type="InterPro" id="IPR003439">
    <property type="entry name" value="ABC_transporter-like_ATP-bd"/>
</dbReference>
<dbReference type="EMBL" id="CP010519">
    <property type="protein sequence ID" value="AJE81428.1"/>
    <property type="molecule type" value="Genomic_DNA"/>
</dbReference>
<evidence type="ECO:0000256" key="4">
    <source>
        <dbReference type="ARBA" id="ARBA00022840"/>
    </source>
</evidence>
<dbReference type="PROSITE" id="PS50893">
    <property type="entry name" value="ABC_TRANSPORTER_2"/>
    <property type="match status" value="1"/>
</dbReference>
<dbReference type="InterPro" id="IPR017871">
    <property type="entry name" value="ABC_transporter-like_CS"/>
</dbReference>
<evidence type="ECO:0000313" key="10">
    <source>
        <dbReference type="Proteomes" id="UP000031523"/>
    </source>
</evidence>
<dbReference type="PANTHER" id="PTHR43117:SF4">
    <property type="entry name" value="OSMOPROTECTANT IMPORT ATP-BINDING PROTEIN OSMV"/>
    <property type="match status" value="1"/>
</dbReference>
<evidence type="ECO:0000259" key="7">
    <source>
        <dbReference type="PROSITE" id="PS50893"/>
    </source>
</evidence>
<dbReference type="EC" id="7.6.2.9" evidence="5"/>
<dbReference type="GO" id="GO:0015418">
    <property type="term" value="F:ABC-type quaternary ammonium compound transporting activity"/>
    <property type="evidence" value="ECO:0007669"/>
    <property type="project" value="UniProtKB-EC"/>
</dbReference>
<dbReference type="Proteomes" id="UP000031523">
    <property type="component" value="Chromosome"/>
</dbReference>
<evidence type="ECO:0000256" key="1">
    <source>
        <dbReference type="ARBA" id="ARBA00005417"/>
    </source>
</evidence>
<evidence type="ECO:0000313" key="9">
    <source>
        <dbReference type="EMBL" id="AJE81428.1"/>
    </source>
</evidence>
<dbReference type="PROSITE" id="PS00211">
    <property type="entry name" value="ABC_TRANSPORTER_1"/>
    <property type="match status" value="1"/>
</dbReference>